<dbReference type="InterPro" id="IPR006700">
    <property type="entry name" value="RsmE"/>
</dbReference>
<evidence type="ECO:0000259" key="13">
    <source>
        <dbReference type="Pfam" id="PF04452"/>
    </source>
</evidence>
<protein>
    <recommendedName>
        <fullName evidence="4 12">Ribosomal RNA small subunit methyltransferase E</fullName>
        <ecNumber evidence="3 12">2.1.1.193</ecNumber>
    </recommendedName>
</protein>
<dbReference type="NCBIfam" id="TIGR00046">
    <property type="entry name" value="RsmE family RNA methyltransferase"/>
    <property type="match status" value="1"/>
</dbReference>
<dbReference type="InterPro" id="IPR046886">
    <property type="entry name" value="RsmE_MTase_dom"/>
</dbReference>
<evidence type="ECO:0000256" key="5">
    <source>
        <dbReference type="ARBA" id="ARBA00022490"/>
    </source>
</evidence>
<evidence type="ECO:0000256" key="3">
    <source>
        <dbReference type="ARBA" id="ARBA00012328"/>
    </source>
</evidence>
<dbReference type="KEGG" id="tap:GZ22_09470"/>
<dbReference type="HOGENOM" id="CLU_067442_3_0_9"/>
<dbReference type="AlphaFoldDB" id="A0A075LQU9"/>
<organism evidence="15 16">
    <name type="scientific">Terribacillus saccharophilus</name>
    <dbReference type="NCBI Taxonomy" id="361277"/>
    <lineage>
        <taxon>Bacteria</taxon>
        <taxon>Bacillati</taxon>
        <taxon>Bacillota</taxon>
        <taxon>Bacilli</taxon>
        <taxon>Bacillales</taxon>
        <taxon>Bacillaceae</taxon>
        <taxon>Terribacillus</taxon>
    </lineage>
</organism>
<dbReference type="Gene3D" id="3.40.1280.10">
    <property type="match status" value="1"/>
</dbReference>
<dbReference type="InterPro" id="IPR029028">
    <property type="entry name" value="Alpha/beta_knot_MTases"/>
</dbReference>
<dbReference type="Gene3D" id="2.40.240.20">
    <property type="entry name" value="Hypothetical PUA domain-like, domain 1"/>
    <property type="match status" value="1"/>
</dbReference>
<evidence type="ECO:0000256" key="4">
    <source>
        <dbReference type="ARBA" id="ARBA00013673"/>
    </source>
</evidence>
<proteinExistence type="inferred from homology"/>
<dbReference type="NCBIfam" id="NF008692">
    <property type="entry name" value="PRK11713.1-5"/>
    <property type="match status" value="1"/>
</dbReference>
<dbReference type="GeneID" id="34220633"/>
<keyword evidence="8 12" id="KW-0808">Transferase</keyword>
<dbReference type="SUPFAM" id="SSF88697">
    <property type="entry name" value="PUA domain-like"/>
    <property type="match status" value="1"/>
</dbReference>
<dbReference type="PANTHER" id="PTHR30027">
    <property type="entry name" value="RIBOSOMAL RNA SMALL SUBUNIT METHYLTRANSFERASE E"/>
    <property type="match status" value="1"/>
</dbReference>
<dbReference type="Pfam" id="PF20260">
    <property type="entry name" value="PUA_4"/>
    <property type="match status" value="1"/>
</dbReference>
<dbReference type="NCBIfam" id="NF008691">
    <property type="entry name" value="PRK11713.1-4"/>
    <property type="match status" value="1"/>
</dbReference>
<evidence type="ECO:0000259" key="14">
    <source>
        <dbReference type="Pfam" id="PF20260"/>
    </source>
</evidence>
<dbReference type="EMBL" id="CP008876">
    <property type="protein sequence ID" value="AIF66843.1"/>
    <property type="molecule type" value="Genomic_DNA"/>
</dbReference>
<sequence length="248" mass="27776">MQRYFVEPANWQDNRITLNGQDAHHIIRVMRMKTGDTIICVHPDGHAAKCEIDELASDHVTVSVLEKVDMNTEMPVSVTIAQGLPKGDKLEWIVQKGTELGASAFVPFQAARSVVKWDEKKKDKKRQRLEKIAKEAAEQSSRLIIPAIEDVQSFQMLLDSSDTYKHKLFAYEEAAKGFKAEPLRSVFQHISPSDNVLVVIGPEGGFSESEANALQNAGFAPIRLGPRILRTETAPLYMLASLSYHFEE</sequence>
<evidence type="ECO:0000256" key="8">
    <source>
        <dbReference type="ARBA" id="ARBA00022679"/>
    </source>
</evidence>
<reference evidence="15 16" key="1">
    <citation type="submission" date="2014-07" db="EMBL/GenBank/DDBJ databases">
        <title>Complete genome sequence of a moderately halophilic bacterium Terribacillus aidingensis MP602, isolated from Cryptomeria fortunei in Tianmu mountain in China.</title>
        <authorList>
            <person name="Wang Y."/>
            <person name="Lu P."/>
            <person name="Zhang L."/>
        </authorList>
    </citation>
    <scope>NUCLEOTIDE SEQUENCE [LARGE SCALE GENOMIC DNA]</scope>
    <source>
        <strain evidence="15 16">MP602</strain>
    </source>
</reference>
<evidence type="ECO:0000313" key="15">
    <source>
        <dbReference type="EMBL" id="AIF66843.1"/>
    </source>
</evidence>
<dbReference type="PIRSF" id="PIRSF015601">
    <property type="entry name" value="MTase_slr0722"/>
    <property type="match status" value="1"/>
</dbReference>
<dbReference type="OrthoDB" id="9815641at2"/>
<comment type="similarity">
    <text evidence="2 12">Belongs to the RNA methyltransferase RsmE family.</text>
</comment>
<feature type="domain" description="Ribosomal RNA small subunit methyltransferase E methyltransferase" evidence="13">
    <location>
        <begin position="73"/>
        <end position="242"/>
    </location>
</feature>
<evidence type="ECO:0000256" key="9">
    <source>
        <dbReference type="ARBA" id="ARBA00022691"/>
    </source>
</evidence>
<dbReference type="GO" id="GO:0005737">
    <property type="term" value="C:cytoplasm"/>
    <property type="evidence" value="ECO:0007669"/>
    <property type="project" value="UniProtKB-SubCell"/>
</dbReference>
<dbReference type="GO" id="GO:0070475">
    <property type="term" value="P:rRNA base methylation"/>
    <property type="evidence" value="ECO:0007669"/>
    <property type="project" value="TreeGrafter"/>
</dbReference>
<evidence type="ECO:0000256" key="1">
    <source>
        <dbReference type="ARBA" id="ARBA00004496"/>
    </source>
</evidence>
<evidence type="ECO:0000256" key="7">
    <source>
        <dbReference type="ARBA" id="ARBA00022603"/>
    </source>
</evidence>
<feature type="domain" description="Ribosomal RNA small subunit methyltransferase E PUA-like" evidence="14">
    <location>
        <begin position="18"/>
        <end position="64"/>
    </location>
</feature>
<evidence type="ECO:0000313" key="16">
    <source>
        <dbReference type="Proteomes" id="UP000027980"/>
    </source>
</evidence>
<dbReference type="Proteomes" id="UP000027980">
    <property type="component" value="Chromosome"/>
</dbReference>
<keyword evidence="7 12" id="KW-0489">Methyltransferase</keyword>
<evidence type="ECO:0000256" key="12">
    <source>
        <dbReference type="PIRNR" id="PIRNR015601"/>
    </source>
</evidence>
<comment type="catalytic activity">
    <reaction evidence="11 12">
        <text>uridine(1498) in 16S rRNA + S-adenosyl-L-methionine = N(3)-methyluridine(1498) in 16S rRNA + S-adenosyl-L-homocysteine + H(+)</text>
        <dbReference type="Rhea" id="RHEA:42920"/>
        <dbReference type="Rhea" id="RHEA-COMP:10283"/>
        <dbReference type="Rhea" id="RHEA-COMP:10284"/>
        <dbReference type="ChEBI" id="CHEBI:15378"/>
        <dbReference type="ChEBI" id="CHEBI:57856"/>
        <dbReference type="ChEBI" id="CHEBI:59789"/>
        <dbReference type="ChEBI" id="CHEBI:65315"/>
        <dbReference type="ChEBI" id="CHEBI:74502"/>
        <dbReference type="EC" id="2.1.1.193"/>
    </reaction>
</comment>
<dbReference type="Pfam" id="PF04452">
    <property type="entry name" value="Methyltrans_RNA"/>
    <property type="match status" value="1"/>
</dbReference>
<gene>
    <name evidence="15" type="ORF">GZ22_09470</name>
</gene>
<keyword evidence="6 12" id="KW-0698">rRNA processing</keyword>
<dbReference type="SUPFAM" id="SSF75217">
    <property type="entry name" value="alpha/beta knot"/>
    <property type="match status" value="1"/>
</dbReference>
<dbReference type="EC" id="2.1.1.193" evidence="3 12"/>
<dbReference type="InterPro" id="IPR046887">
    <property type="entry name" value="RsmE_PUA-like"/>
</dbReference>
<dbReference type="RefSeq" id="WP_038561447.1">
    <property type="nucleotide sequence ID" value="NZ_CP008876.1"/>
</dbReference>
<evidence type="ECO:0000256" key="10">
    <source>
        <dbReference type="ARBA" id="ARBA00025699"/>
    </source>
</evidence>
<comment type="function">
    <text evidence="10 12">Specifically methylates the N3 position of the uracil ring of uridine 1498 (m3U1498) in 16S rRNA. Acts on the fully assembled 30S ribosomal subunit.</text>
</comment>
<dbReference type="FunFam" id="3.40.1280.10:FF:000020">
    <property type="entry name" value="Ribosomal RNA small subunit methyltransferase E"/>
    <property type="match status" value="1"/>
</dbReference>
<evidence type="ECO:0000256" key="2">
    <source>
        <dbReference type="ARBA" id="ARBA00005528"/>
    </source>
</evidence>
<name>A0A075LQU9_9BACI</name>
<dbReference type="GO" id="GO:0070042">
    <property type="term" value="F:rRNA (uridine-N3-)-methyltransferase activity"/>
    <property type="evidence" value="ECO:0007669"/>
    <property type="project" value="TreeGrafter"/>
</dbReference>
<dbReference type="InterPro" id="IPR029026">
    <property type="entry name" value="tRNA_m1G_MTases_N"/>
</dbReference>
<evidence type="ECO:0000256" key="6">
    <source>
        <dbReference type="ARBA" id="ARBA00022552"/>
    </source>
</evidence>
<dbReference type="CDD" id="cd18084">
    <property type="entry name" value="RsmE-like"/>
    <property type="match status" value="1"/>
</dbReference>
<keyword evidence="9 12" id="KW-0949">S-adenosyl-L-methionine</keyword>
<accession>A0A075LQU9</accession>
<dbReference type="InterPro" id="IPR015947">
    <property type="entry name" value="PUA-like_sf"/>
</dbReference>
<keyword evidence="5 12" id="KW-0963">Cytoplasm</keyword>
<dbReference type="PANTHER" id="PTHR30027:SF3">
    <property type="entry name" value="16S RRNA (URACIL(1498)-N(3))-METHYLTRANSFERASE"/>
    <property type="match status" value="1"/>
</dbReference>
<evidence type="ECO:0000256" key="11">
    <source>
        <dbReference type="ARBA" id="ARBA00047944"/>
    </source>
</evidence>
<comment type="subcellular location">
    <subcellularLocation>
        <location evidence="1 12">Cytoplasm</location>
    </subcellularLocation>
</comment>